<evidence type="ECO:0000256" key="2">
    <source>
        <dbReference type="SAM" id="Phobius"/>
    </source>
</evidence>
<feature type="compositionally biased region" description="Basic and acidic residues" evidence="1">
    <location>
        <begin position="139"/>
        <end position="148"/>
    </location>
</feature>
<dbReference type="GO" id="GO:0005886">
    <property type="term" value="C:plasma membrane"/>
    <property type="evidence" value="ECO:0007669"/>
    <property type="project" value="TreeGrafter"/>
</dbReference>
<keyword evidence="2" id="KW-0812">Transmembrane</keyword>
<feature type="transmembrane region" description="Helical" evidence="2">
    <location>
        <begin position="25"/>
        <end position="46"/>
    </location>
</feature>
<dbReference type="PANTHER" id="PTHR30441:SF8">
    <property type="entry name" value="DUF748 DOMAIN-CONTAINING PROTEIN"/>
    <property type="match status" value="1"/>
</dbReference>
<dbReference type="Pfam" id="PF05359">
    <property type="entry name" value="DUF748"/>
    <property type="match status" value="2"/>
</dbReference>
<evidence type="ECO:0000313" key="4">
    <source>
        <dbReference type="Proteomes" id="UP000288293"/>
    </source>
</evidence>
<dbReference type="GO" id="GO:0090313">
    <property type="term" value="P:regulation of protein targeting to membrane"/>
    <property type="evidence" value="ECO:0007669"/>
    <property type="project" value="TreeGrafter"/>
</dbReference>
<organism evidence="3 4">
    <name type="scientific">Aliidiomarina minuta</name>
    <dbReference type="NCBI Taxonomy" id="880057"/>
    <lineage>
        <taxon>Bacteria</taxon>
        <taxon>Pseudomonadati</taxon>
        <taxon>Pseudomonadota</taxon>
        <taxon>Gammaproteobacteria</taxon>
        <taxon>Alteromonadales</taxon>
        <taxon>Idiomarinaceae</taxon>
        <taxon>Aliidiomarina</taxon>
    </lineage>
</organism>
<evidence type="ECO:0000313" key="3">
    <source>
        <dbReference type="EMBL" id="RUO25566.1"/>
    </source>
</evidence>
<feature type="region of interest" description="Disordered" evidence="1">
    <location>
        <begin position="139"/>
        <end position="159"/>
    </location>
</feature>
<sequence>MHSVSPGQFGAYLRTKWASPRRIRFWLLILLILYTLLGFFAVPWAVEYMAVNTVEEDFERKLQIEKVRANPYTLTLRVDGLVLKDIDDQELISWERLSVDLAWSSIINRAWTFNAIRIDTPIIEEERFASGQTRFTRLADARPDRAEPEPEDEPSPPALRINNLRVESGVLRFTDNLNNETDDDTDTPEQISLALQNIGLTVEDFTLHEDTSAQVRLEGQLAEGGMLAFDGTLQILPTPALEGTANIDELAMVQAAPYLQYFVGLQLDSGILSLSGQMHTGAQQPFAFQGSAGINELSISQGPDDETLIGWHSLSTEQIELSLTERELESGTIVVDGLSGQVVINEDQTTNFGDLGDTPPAEEDTENEESEKPDPFSITIEGIELTDGALQFSDDSLPLPFSTHIQMLSGEVSTLSSTSDEPARLNLEGQVEDYGLALAEGSFHVWEPTRETNITLTFRNLEIPEYSPYTVDFAGRAIAGGTMDLDLEYTIDDEQLEGENQLVLRDLELGEEIDSDDTMDLPLNLAIALLEDSDGVIDITLPVTGDVDDPEFDFNAIIREALGQAITSVIEAPFRFLADLIGSESEDLGQVEFSEGRSDLGPPQQERVAELREALNQRSALILELAGPFSREFDGQALKQEKAIEGLRQHLEEVGRDAEDPSLTSESNQDRVEAMFTSHYPDSDLEAVRERFTEEQNESSDEPEFDALAYRTYLAEQVVAAQSVSDNELIALANARAAAIRDALVNANEDTGIADDRVRIMEPEEIDSVDDERIVMEIGVTTD</sequence>
<dbReference type="PANTHER" id="PTHR30441">
    <property type="entry name" value="DUF748 DOMAIN-CONTAINING PROTEIN"/>
    <property type="match status" value="1"/>
</dbReference>
<feature type="region of interest" description="Disordered" evidence="1">
    <location>
        <begin position="346"/>
        <end position="375"/>
    </location>
</feature>
<dbReference type="Proteomes" id="UP000288293">
    <property type="component" value="Unassembled WGS sequence"/>
</dbReference>
<dbReference type="InterPro" id="IPR008023">
    <property type="entry name" value="DUF748"/>
</dbReference>
<feature type="compositionally biased region" description="Acidic residues" evidence="1">
    <location>
        <begin position="360"/>
        <end position="371"/>
    </location>
</feature>
<protein>
    <recommendedName>
        <fullName evidence="5">DUF748 domain-containing protein</fullName>
    </recommendedName>
</protein>
<dbReference type="OrthoDB" id="9757969at2"/>
<comment type="caution">
    <text evidence="3">The sequence shown here is derived from an EMBL/GenBank/DDBJ whole genome shotgun (WGS) entry which is preliminary data.</text>
</comment>
<proteinExistence type="predicted"/>
<accession>A0A432W6G6</accession>
<dbReference type="InterPro" id="IPR052894">
    <property type="entry name" value="AsmA-related"/>
</dbReference>
<keyword evidence="4" id="KW-1185">Reference proteome</keyword>
<name>A0A432W6G6_9GAMM</name>
<dbReference type="RefSeq" id="WP_126802268.1">
    <property type="nucleotide sequence ID" value="NZ_PIPL01000001.1"/>
</dbReference>
<evidence type="ECO:0008006" key="5">
    <source>
        <dbReference type="Google" id="ProtNLM"/>
    </source>
</evidence>
<dbReference type="EMBL" id="PIPL01000001">
    <property type="protein sequence ID" value="RUO25566.1"/>
    <property type="molecule type" value="Genomic_DNA"/>
</dbReference>
<keyword evidence="2" id="KW-1133">Transmembrane helix</keyword>
<evidence type="ECO:0000256" key="1">
    <source>
        <dbReference type="SAM" id="MobiDB-lite"/>
    </source>
</evidence>
<keyword evidence="2" id="KW-0472">Membrane</keyword>
<gene>
    <name evidence="3" type="ORF">CWE09_02195</name>
</gene>
<reference evidence="3 4" key="1">
    <citation type="journal article" date="2011" name="Front. Microbiol.">
        <title>Genomic signatures of strain selection and enhancement in Bacillus atrophaeus var. globigii, a historical biowarfare simulant.</title>
        <authorList>
            <person name="Gibbons H.S."/>
            <person name="Broomall S.M."/>
            <person name="McNew L.A."/>
            <person name="Daligault H."/>
            <person name="Chapman C."/>
            <person name="Bruce D."/>
            <person name="Karavis M."/>
            <person name="Krepps M."/>
            <person name="McGregor P.A."/>
            <person name="Hong C."/>
            <person name="Park K.H."/>
            <person name="Akmal A."/>
            <person name="Feldman A."/>
            <person name="Lin J.S."/>
            <person name="Chang W.E."/>
            <person name="Higgs B.W."/>
            <person name="Demirev P."/>
            <person name="Lindquist J."/>
            <person name="Liem A."/>
            <person name="Fochler E."/>
            <person name="Read T.D."/>
            <person name="Tapia R."/>
            <person name="Johnson S."/>
            <person name="Bishop-Lilly K.A."/>
            <person name="Detter C."/>
            <person name="Han C."/>
            <person name="Sozhamannan S."/>
            <person name="Rosenzweig C.N."/>
            <person name="Skowronski E.W."/>
        </authorList>
    </citation>
    <scope>NUCLEOTIDE SEQUENCE [LARGE SCALE GENOMIC DNA]</scope>
    <source>
        <strain evidence="3 4">MLST1</strain>
    </source>
</reference>
<dbReference type="AlphaFoldDB" id="A0A432W6G6"/>